<dbReference type="Pfam" id="PF12277">
    <property type="entry name" value="DUF3618"/>
    <property type="match status" value="1"/>
</dbReference>
<dbReference type="AlphaFoldDB" id="A0A6J4LIQ9"/>
<keyword evidence="1" id="KW-0812">Transmembrane</keyword>
<sequence length="84" mass="9566">MSDAERQPDAIERDIEEARERLATTIDQLVYRANPKTIIRREIATVRAYFVDQRGNPRTENILKVAGGVAGFVTLVVVIRRVTR</sequence>
<name>A0A6J4LIQ9_9ACTN</name>
<accession>A0A6J4LIQ9</accession>
<protein>
    <recommendedName>
        <fullName evidence="3">DUF3618 domain-containing protein</fullName>
    </recommendedName>
</protein>
<feature type="transmembrane region" description="Helical" evidence="1">
    <location>
        <begin position="62"/>
        <end position="79"/>
    </location>
</feature>
<keyword evidence="1" id="KW-1133">Transmembrane helix</keyword>
<reference evidence="2" key="1">
    <citation type="submission" date="2020-02" db="EMBL/GenBank/DDBJ databases">
        <authorList>
            <person name="Meier V. D."/>
        </authorList>
    </citation>
    <scope>NUCLEOTIDE SEQUENCE</scope>
    <source>
        <strain evidence="2">AVDCRST_MAG34</strain>
    </source>
</reference>
<proteinExistence type="predicted"/>
<gene>
    <name evidence="2" type="ORF">AVDCRST_MAG34-374</name>
</gene>
<keyword evidence="1" id="KW-0472">Membrane</keyword>
<dbReference type="EMBL" id="CADCUI010000009">
    <property type="protein sequence ID" value="CAA9332914.1"/>
    <property type="molecule type" value="Genomic_DNA"/>
</dbReference>
<evidence type="ECO:0008006" key="3">
    <source>
        <dbReference type="Google" id="ProtNLM"/>
    </source>
</evidence>
<evidence type="ECO:0000313" key="2">
    <source>
        <dbReference type="EMBL" id="CAA9332914.1"/>
    </source>
</evidence>
<evidence type="ECO:0000256" key="1">
    <source>
        <dbReference type="SAM" id="Phobius"/>
    </source>
</evidence>
<organism evidence="2">
    <name type="scientific">uncultured Nocardioidaceae bacterium</name>
    <dbReference type="NCBI Taxonomy" id="253824"/>
    <lineage>
        <taxon>Bacteria</taxon>
        <taxon>Bacillati</taxon>
        <taxon>Actinomycetota</taxon>
        <taxon>Actinomycetes</taxon>
        <taxon>Propionibacteriales</taxon>
        <taxon>Nocardioidaceae</taxon>
        <taxon>environmental samples</taxon>
    </lineage>
</organism>
<dbReference type="InterPro" id="IPR022062">
    <property type="entry name" value="DUF3618"/>
</dbReference>